<feature type="signal peptide" evidence="1">
    <location>
        <begin position="1"/>
        <end position="30"/>
    </location>
</feature>
<evidence type="ECO:0000256" key="1">
    <source>
        <dbReference type="SAM" id="SignalP"/>
    </source>
</evidence>
<comment type="caution">
    <text evidence="2">The sequence shown here is derived from an EMBL/GenBank/DDBJ whole genome shotgun (WGS) entry which is preliminary data.</text>
</comment>
<dbReference type="RefSeq" id="WP_006372095.1">
    <property type="nucleotide sequence ID" value="NZ_JAAXPC010000001.1"/>
</dbReference>
<keyword evidence="1" id="KW-0732">Signal</keyword>
<organism evidence="2 3">
    <name type="scientific">Gordonia polyisoprenivorans</name>
    <dbReference type="NCBI Taxonomy" id="84595"/>
    <lineage>
        <taxon>Bacteria</taxon>
        <taxon>Bacillati</taxon>
        <taxon>Actinomycetota</taxon>
        <taxon>Actinomycetes</taxon>
        <taxon>Mycobacteriales</taxon>
        <taxon>Gordoniaceae</taxon>
        <taxon>Gordonia</taxon>
    </lineage>
</organism>
<dbReference type="Proteomes" id="UP000563898">
    <property type="component" value="Unassembled WGS sequence"/>
</dbReference>
<evidence type="ECO:0000313" key="3">
    <source>
        <dbReference type="Proteomes" id="UP000563898"/>
    </source>
</evidence>
<protein>
    <recommendedName>
        <fullName evidence="4">Hemophore-related protein</fullName>
    </recommendedName>
</protein>
<dbReference type="EMBL" id="JAAXPC010000001">
    <property type="protein sequence ID" value="NKY00573.1"/>
    <property type="molecule type" value="Genomic_DNA"/>
</dbReference>
<evidence type="ECO:0008006" key="4">
    <source>
        <dbReference type="Google" id="ProtNLM"/>
    </source>
</evidence>
<dbReference type="AlphaFoldDB" id="A0A846WI50"/>
<gene>
    <name evidence="2" type="ORF">HGA05_03185</name>
</gene>
<reference evidence="2 3" key="1">
    <citation type="submission" date="2020-04" db="EMBL/GenBank/DDBJ databases">
        <title>MicrobeNet Type strains.</title>
        <authorList>
            <person name="Nicholson A.C."/>
        </authorList>
    </citation>
    <scope>NUCLEOTIDE SEQUENCE [LARGE SCALE GENOMIC DNA]</scope>
    <source>
        <strain evidence="2 3">ATCC BAA-14</strain>
    </source>
</reference>
<proteinExistence type="predicted"/>
<evidence type="ECO:0000313" key="2">
    <source>
        <dbReference type="EMBL" id="NKY00573.1"/>
    </source>
</evidence>
<sequence>MKLITRPRIRQLTLAFIGAGVLATATAGLASADAAGPTTPVPGTNCTVAQAENTLAAQNPAIYQKIMQYPDSAQGLADALALSPSDRADHWAEVHLLDADNRQIFLGVHGWSEAERHAAEAAIDQAAETCRA</sequence>
<feature type="chain" id="PRO_5039681020" description="Hemophore-related protein" evidence="1">
    <location>
        <begin position="31"/>
        <end position="132"/>
    </location>
</feature>
<accession>A0A846WI50</accession>
<name>A0A846WI50_9ACTN</name>